<dbReference type="SMART" id="SM00829">
    <property type="entry name" value="PKS_ER"/>
    <property type="match status" value="1"/>
</dbReference>
<dbReference type="Gene3D" id="3.90.180.10">
    <property type="entry name" value="Medium-chain alcohol dehydrogenases, catalytic domain"/>
    <property type="match status" value="1"/>
</dbReference>
<dbReference type="InterPro" id="IPR011032">
    <property type="entry name" value="GroES-like_sf"/>
</dbReference>
<evidence type="ECO:0000259" key="4">
    <source>
        <dbReference type="SMART" id="SM00829"/>
    </source>
</evidence>
<organism evidence="5">
    <name type="scientific">marine metagenome</name>
    <dbReference type="NCBI Taxonomy" id="408172"/>
    <lineage>
        <taxon>unclassified sequences</taxon>
        <taxon>metagenomes</taxon>
        <taxon>ecological metagenomes</taxon>
    </lineage>
</organism>
<keyword evidence="2" id="KW-0862">Zinc</keyword>
<dbReference type="InterPro" id="IPR002328">
    <property type="entry name" value="ADH_Zn_CS"/>
</dbReference>
<accession>A0A382I7F6</accession>
<dbReference type="InterPro" id="IPR050129">
    <property type="entry name" value="Zn_alcohol_dh"/>
</dbReference>
<keyword evidence="3" id="KW-0560">Oxidoreductase</keyword>
<evidence type="ECO:0000256" key="2">
    <source>
        <dbReference type="ARBA" id="ARBA00022833"/>
    </source>
</evidence>
<keyword evidence="1" id="KW-0479">Metal-binding</keyword>
<dbReference type="PROSITE" id="PS00059">
    <property type="entry name" value="ADH_ZINC"/>
    <property type="match status" value="1"/>
</dbReference>
<gene>
    <name evidence="5" type="ORF">METZ01_LOCUS248400</name>
</gene>
<dbReference type="EMBL" id="UINC01065654">
    <property type="protein sequence ID" value="SVB95546.1"/>
    <property type="molecule type" value="Genomic_DNA"/>
</dbReference>
<dbReference type="Pfam" id="PF08240">
    <property type="entry name" value="ADH_N"/>
    <property type="match status" value="1"/>
</dbReference>
<dbReference type="Pfam" id="PF00107">
    <property type="entry name" value="ADH_zinc_N"/>
    <property type="match status" value="1"/>
</dbReference>
<dbReference type="Gene3D" id="3.40.50.720">
    <property type="entry name" value="NAD(P)-binding Rossmann-like Domain"/>
    <property type="match status" value="1"/>
</dbReference>
<evidence type="ECO:0000313" key="5">
    <source>
        <dbReference type="EMBL" id="SVB95546.1"/>
    </source>
</evidence>
<dbReference type="InterPro" id="IPR013149">
    <property type="entry name" value="ADH-like_C"/>
</dbReference>
<dbReference type="GO" id="GO:0016491">
    <property type="term" value="F:oxidoreductase activity"/>
    <property type="evidence" value="ECO:0007669"/>
    <property type="project" value="UniProtKB-KW"/>
</dbReference>
<sequence>MKASIWLGQDKFEVSDVPIPEIMDDQVLVKVKKVGLCGTDVHITQGLFPSTPPKILGHEFSGKIVDAGKNVDKNNIGKRVACNTTSSCGICYNCKNWTISRCSNEVKSSGAFAEFSVMPLSSAIEIPENMSYEVAAMTEPASCCLSGTEMIGYKDDSKILIIGSGIMGILCLKFVKQKNIGYVVVSEPNSLRRKMALEMGADFVIDPKSENYQKDLEKLRGEYGFDVFIEAVGNPNLLAEGISHLSPRGQALMIGVHPEMSNLKYDLYDLHYKEIKLFGAFGRGNYFSSVPKIIENFGLEKLVTRTFNLEEINKAIDLTAEGNGMKYMISP</sequence>
<dbReference type="InterPro" id="IPR036291">
    <property type="entry name" value="NAD(P)-bd_dom_sf"/>
</dbReference>
<dbReference type="PANTHER" id="PTHR43401">
    <property type="entry name" value="L-THREONINE 3-DEHYDROGENASE"/>
    <property type="match status" value="1"/>
</dbReference>
<evidence type="ECO:0000256" key="3">
    <source>
        <dbReference type="ARBA" id="ARBA00023002"/>
    </source>
</evidence>
<dbReference type="GO" id="GO:0008270">
    <property type="term" value="F:zinc ion binding"/>
    <property type="evidence" value="ECO:0007669"/>
    <property type="project" value="InterPro"/>
</dbReference>
<dbReference type="SUPFAM" id="SSF50129">
    <property type="entry name" value="GroES-like"/>
    <property type="match status" value="1"/>
</dbReference>
<dbReference type="PANTHER" id="PTHR43401:SF2">
    <property type="entry name" value="L-THREONINE 3-DEHYDROGENASE"/>
    <property type="match status" value="1"/>
</dbReference>
<feature type="domain" description="Enoyl reductase (ER)" evidence="4">
    <location>
        <begin position="8"/>
        <end position="329"/>
    </location>
</feature>
<protein>
    <recommendedName>
        <fullName evidence="4">Enoyl reductase (ER) domain-containing protein</fullName>
    </recommendedName>
</protein>
<dbReference type="InterPro" id="IPR013154">
    <property type="entry name" value="ADH-like_N"/>
</dbReference>
<name>A0A382I7F6_9ZZZZ</name>
<evidence type="ECO:0000256" key="1">
    <source>
        <dbReference type="ARBA" id="ARBA00022723"/>
    </source>
</evidence>
<dbReference type="InterPro" id="IPR020843">
    <property type="entry name" value="ER"/>
</dbReference>
<dbReference type="AlphaFoldDB" id="A0A382I7F6"/>
<reference evidence="5" key="1">
    <citation type="submission" date="2018-05" db="EMBL/GenBank/DDBJ databases">
        <authorList>
            <person name="Lanie J.A."/>
            <person name="Ng W.-L."/>
            <person name="Kazmierczak K.M."/>
            <person name="Andrzejewski T.M."/>
            <person name="Davidsen T.M."/>
            <person name="Wayne K.J."/>
            <person name="Tettelin H."/>
            <person name="Glass J.I."/>
            <person name="Rusch D."/>
            <person name="Podicherti R."/>
            <person name="Tsui H.-C.T."/>
            <person name="Winkler M.E."/>
        </authorList>
    </citation>
    <scope>NUCLEOTIDE SEQUENCE</scope>
</reference>
<dbReference type="SUPFAM" id="SSF51735">
    <property type="entry name" value="NAD(P)-binding Rossmann-fold domains"/>
    <property type="match status" value="1"/>
</dbReference>
<proteinExistence type="predicted"/>